<dbReference type="GO" id="GO:0000287">
    <property type="term" value="F:magnesium ion binding"/>
    <property type="evidence" value="ECO:0007669"/>
    <property type="project" value="InterPro"/>
</dbReference>
<evidence type="ECO:0000256" key="1">
    <source>
        <dbReference type="ARBA" id="ARBA00022679"/>
    </source>
</evidence>
<gene>
    <name evidence="3" type="ORF">UFOPK3139_01720</name>
    <name evidence="4" type="ORF">UFOPK3543_02491</name>
    <name evidence="5" type="ORF">UFOPK3967_02355</name>
</gene>
<dbReference type="EMBL" id="CAFBOS010000174">
    <property type="protein sequence ID" value="CAB5013261.1"/>
    <property type="molecule type" value="Genomic_DNA"/>
</dbReference>
<organism evidence="4">
    <name type="scientific">freshwater metagenome</name>
    <dbReference type="NCBI Taxonomy" id="449393"/>
    <lineage>
        <taxon>unclassified sequences</taxon>
        <taxon>metagenomes</taxon>
        <taxon>ecological metagenomes</taxon>
    </lineage>
</organism>
<dbReference type="PANTHER" id="PTHR43007:SF1">
    <property type="entry name" value="2-PHOSPHO-L-LACTATE TRANSFERASE"/>
    <property type="match status" value="1"/>
</dbReference>
<keyword evidence="1" id="KW-0808">Transferase</keyword>
<sequence length="315" mass="33280">MIVTLAGGVGAARFLAGLVQVRDPRTCTAIVNVADDIVLHGLAVSPDLDTVTYTLAGEIDPERGWGLRGETWQAMDSVRRYGGISWFNLGDRDLGTHLYRTHRLGEGAALSEVTAEIVRAWGLELTVLPVSDDRIETRVVLRDSDAETAAGGEVSFQEYFVKRRHGVAVSSVRFVGAAAAQPAPGVLDAIGTADLVVIAPSNPIVSIGPVLAVPGVRDALIARRERAVAISPIVGGAALKGPADRMLVELGYESSVVGVARLYRELASVLVIDHADRHLAPAVEDAGMRCVITDTIMASPDRSAALARTTIGVHE</sequence>
<name>A0A6J7IAE6_9ZZZZ</name>
<evidence type="ECO:0000313" key="4">
    <source>
        <dbReference type="EMBL" id="CAB4928093.1"/>
    </source>
</evidence>
<dbReference type="PANTHER" id="PTHR43007">
    <property type="entry name" value="2-PHOSPHO-L-LACTATE TRANSFERASE"/>
    <property type="match status" value="1"/>
</dbReference>
<keyword evidence="2" id="KW-0460">Magnesium</keyword>
<dbReference type="GO" id="GO:0043743">
    <property type="term" value="F:LPPG:FO 2-phospho-L-lactate transferase activity"/>
    <property type="evidence" value="ECO:0007669"/>
    <property type="project" value="InterPro"/>
</dbReference>
<accession>A0A6J7IAE6</accession>
<proteinExistence type="inferred from homology"/>
<dbReference type="InterPro" id="IPR010115">
    <property type="entry name" value="FbiA/CofD"/>
</dbReference>
<dbReference type="AlphaFoldDB" id="A0A6J7IAE6"/>
<dbReference type="Gene3D" id="3.40.50.10680">
    <property type="entry name" value="CofD-like domains"/>
    <property type="match status" value="1"/>
</dbReference>
<dbReference type="NCBIfam" id="TIGR01819">
    <property type="entry name" value="F420_cofD"/>
    <property type="match status" value="1"/>
</dbReference>
<reference evidence="4" key="1">
    <citation type="submission" date="2020-05" db="EMBL/GenBank/DDBJ databases">
        <authorList>
            <person name="Chiriac C."/>
            <person name="Salcher M."/>
            <person name="Ghai R."/>
            <person name="Kavagutti S V."/>
        </authorList>
    </citation>
    <scope>NUCLEOTIDE SEQUENCE</scope>
</reference>
<dbReference type="InterPro" id="IPR038136">
    <property type="entry name" value="CofD-like_dom_sf"/>
</dbReference>
<evidence type="ECO:0000313" key="5">
    <source>
        <dbReference type="EMBL" id="CAB5013261.1"/>
    </source>
</evidence>
<dbReference type="SUPFAM" id="SSF142338">
    <property type="entry name" value="CofD-like"/>
    <property type="match status" value="1"/>
</dbReference>
<dbReference type="Gene3D" id="1.10.8.240">
    <property type="entry name" value="CofD-like domain"/>
    <property type="match status" value="1"/>
</dbReference>
<dbReference type="EMBL" id="CAFBMH010000125">
    <property type="protein sequence ID" value="CAB4928093.1"/>
    <property type="molecule type" value="Genomic_DNA"/>
</dbReference>
<evidence type="ECO:0000313" key="3">
    <source>
        <dbReference type="EMBL" id="CAB4832872.1"/>
    </source>
</evidence>
<dbReference type="CDD" id="cd07186">
    <property type="entry name" value="CofD_like"/>
    <property type="match status" value="1"/>
</dbReference>
<dbReference type="Pfam" id="PF01933">
    <property type="entry name" value="CofD"/>
    <property type="match status" value="1"/>
</dbReference>
<dbReference type="InterPro" id="IPR002882">
    <property type="entry name" value="CofD"/>
</dbReference>
<dbReference type="HAMAP" id="MF_01257">
    <property type="entry name" value="CofD"/>
    <property type="match status" value="1"/>
</dbReference>
<dbReference type="EMBL" id="CAFABA010000070">
    <property type="protein sequence ID" value="CAB4832872.1"/>
    <property type="molecule type" value="Genomic_DNA"/>
</dbReference>
<protein>
    <submittedName>
        <fullName evidence="4">Unannotated protein</fullName>
    </submittedName>
</protein>
<evidence type="ECO:0000256" key="2">
    <source>
        <dbReference type="ARBA" id="ARBA00022842"/>
    </source>
</evidence>